<keyword evidence="3" id="KW-1185">Reference proteome</keyword>
<accession>A0ABN6KG44</accession>
<keyword evidence="1" id="KW-0472">Membrane</keyword>
<evidence type="ECO:0000256" key="1">
    <source>
        <dbReference type="SAM" id="Phobius"/>
    </source>
</evidence>
<keyword evidence="1" id="KW-0812">Transmembrane</keyword>
<name>A0ABN6KG44_9LEPT</name>
<evidence type="ECO:0000313" key="3">
    <source>
        <dbReference type="Proteomes" id="UP000245263"/>
    </source>
</evidence>
<reference evidence="2 3" key="1">
    <citation type="submission" date="2021-08" db="EMBL/GenBank/DDBJ databases">
        <title>Complete genome sequence of Leptospira kobayashii strain E30.</title>
        <authorList>
            <person name="Nakao R."/>
            <person name="Nakamura S."/>
            <person name="Masuzawa T."/>
            <person name="Koizumi N."/>
        </authorList>
    </citation>
    <scope>NUCLEOTIDE SEQUENCE [LARGE SCALE GENOMIC DNA]</scope>
    <source>
        <strain evidence="2 3">E30</strain>
    </source>
</reference>
<dbReference type="RefSeq" id="WP_167837171.1">
    <property type="nucleotide sequence ID" value="NZ_AP025028.1"/>
</dbReference>
<keyword evidence="1" id="KW-1133">Transmembrane helix</keyword>
<sequence>MTFKDNALNILTMGAYGKIKAALDQYSNVLDKFNILKKKHDKRKAEINEALMDLIESKKKAILELKKINKITKLLNIKQRQEIEYSFSSNDYSFKQIEGSITAGELALISTKGLVSGISTALGTWALVGNFGVASTGTAIGSLSGIAATNAILAWFGGGSIAAGGGGMLIGSFVVGGIIAVPTIAITGIFQHLSANKKIIKIKESELQVIKNIKDIKKNLINFNNIEHRSKEINDSLIKSLEGFQLIYTEAYKKIYKYGFFSKVFKKIKSIFTGRYFNKSDLAEIQILGKATSDVLKIVDTKIFEENNG</sequence>
<feature type="transmembrane region" description="Helical" evidence="1">
    <location>
        <begin position="168"/>
        <end position="190"/>
    </location>
</feature>
<evidence type="ECO:0000313" key="2">
    <source>
        <dbReference type="EMBL" id="BDA80179.1"/>
    </source>
</evidence>
<dbReference type="Proteomes" id="UP000245263">
    <property type="component" value="Chromosome 1"/>
</dbReference>
<proteinExistence type="predicted"/>
<feature type="transmembrane region" description="Helical" evidence="1">
    <location>
        <begin position="131"/>
        <end position="156"/>
    </location>
</feature>
<protein>
    <submittedName>
        <fullName evidence="2">Uncharacterized protein</fullName>
    </submittedName>
</protein>
<dbReference type="EMBL" id="AP025028">
    <property type="protein sequence ID" value="BDA80179.1"/>
    <property type="molecule type" value="Genomic_DNA"/>
</dbReference>
<organism evidence="2 3">
    <name type="scientific">Leptospira kobayashii</name>
    <dbReference type="NCBI Taxonomy" id="1917830"/>
    <lineage>
        <taxon>Bacteria</taxon>
        <taxon>Pseudomonadati</taxon>
        <taxon>Spirochaetota</taxon>
        <taxon>Spirochaetia</taxon>
        <taxon>Leptospirales</taxon>
        <taxon>Leptospiraceae</taxon>
        <taxon>Leptospira</taxon>
    </lineage>
</organism>
<gene>
    <name evidence="2" type="ORF">LPTSP3_g31090</name>
</gene>